<gene>
    <name evidence="2" type="ORF">K7J14_01445</name>
</gene>
<dbReference type="EMBL" id="JAINWA010000001">
    <property type="protein sequence ID" value="MCD1653362.1"/>
    <property type="molecule type" value="Genomic_DNA"/>
</dbReference>
<dbReference type="AlphaFoldDB" id="A0AAE3EFG9"/>
<comment type="caution">
    <text evidence="2">The sequence shown here is derived from an EMBL/GenBank/DDBJ whole genome shotgun (WGS) entry which is preliminary data.</text>
</comment>
<name>A0AAE3EFG9_9SPIR</name>
<organism evidence="2 3">
    <name type="scientific">Teretinema zuelzerae</name>
    <dbReference type="NCBI Taxonomy" id="156"/>
    <lineage>
        <taxon>Bacteria</taxon>
        <taxon>Pseudomonadati</taxon>
        <taxon>Spirochaetota</taxon>
        <taxon>Spirochaetia</taxon>
        <taxon>Spirochaetales</taxon>
        <taxon>Treponemataceae</taxon>
        <taxon>Teretinema</taxon>
    </lineage>
</organism>
<reference evidence="2" key="1">
    <citation type="submission" date="2021-08" db="EMBL/GenBank/DDBJ databases">
        <title>Comparative analyses of Brucepasteria parasyntrophica and Teretinema zuelzerae.</title>
        <authorList>
            <person name="Song Y."/>
            <person name="Brune A."/>
        </authorList>
    </citation>
    <scope>NUCLEOTIDE SEQUENCE</scope>
    <source>
        <strain evidence="2">DSM 1903</strain>
    </source>
</reference>
<feature type="region of interest" description="Disordered" evidence="1">
    <location>
        <begin position="59"/>
        <end position="87"/>
    </location>
</feature>
<protein>
    <submittedName>
        <fullName evidence="2">Uncharacterized protein</fullName>
    </submittedName>
</protein>
<evidence type="ECO:0000313" key="2">
    <source>
        <dbReference type="EMBL" id="MCD1653362.1"/>
    </source>
</evidence>
<dbReference type="InterPro" id="IPR046598">
    <property type="entry name" value="DUF6657"/>
</dbReference>
<evidence type="ECO:0000256" key="1">
    <source>
        <dbReference type="SAM" id="MobiDB-lite"/>
    </source>
</evidence>
<keyword evidence="3" id="KW-1185">Reference proteome</keyword>
<accession>A0AAE3EFG9</accession>
<proteinExistence type="predicted"/>
<sequence length="246" mass="26838">MGHIKSALEIALEKTADIAVDKTAIDSRDLKNRGKKGASEFLSALASIAAARSAAAEKSNADEPAAAAAENAAETERPAVDSNAADTGEQTAKAAAKFLEALKEADAERMRLVAEGAASIFIASLNLPSSEDDITRFQSTGIGLELLLPGAGMGQLFEQLAQILEQYLQERGQTEQAMQQQYLPRLRAKQQEMAKRYGQNMPLDPRQDPEFMAALNKNMRMVEQRYEPVLEEVRSRIREAVGMEEN</sequence>
<dbReference type="Pfam" id="PF20362">
    <property type="entry name" value="DUF6657"/>
    <property type="match status" value="1"/>
</dbReference>
<dbReference type="RefSeq" id="WP_230752293.1">
    <property type="nucleotide sequence ID" value="NZ_JAINWA010000001.1"/>
</dbReference>
<evidence type="ECO:0000313" key="3">
    <source>
        <dbReference type="Proteomes" id="UP001198163"/>
    </source>
</evidence>
<dbReference type="Proteomes" id="UP001198163">
    <property type="component" value="Unassembled WGS sequence"/>
</dbReference>
<feature type="compositionally biased region" description="Low complexity" evidence="1">
    <location>
        <begin position="59"/>
        <end position="72"/>
    </location>
</feature>